<dbReference type="Gene3D" id="3.20.20.70">
    <property type="entry name" value="Aldolase class I"/>
    <property type="match status" value="1"/>
</dbReference>
<dbReference type="PANTHER" id="PTHR10683">
    <property type="entry name" value="TRANSALDOLASE"/>
    <property type="match status" value="1"/>
</dbReference>
<comment type="function">
    <text evidence="9">Transaldolase is important for the balance of metabolites in the pentose-phosphate pathway.</text>
</comment>
<reference evidence="10 11" key="1">
    <citation type="journal article" date="2017" name="ISME J.">
        <title>Potential for microbial H2 and metal transformations associated with novel bacteria and archaea in deep terrestrial subsurface sediments.</title>
        <authorList>
            <person name="Hernsdorf A.W."/>
            <person name="Amano Y."/>
            <person name="Miyakawa K."/>
            <person name="Ise K."/>
            <person name="Suzuki Y."/>
            <person name="Anantharaman K."/>
            <person name="Probst A."/>
            <person name="Burstein D."/>
            <person name="Thomas B.C."/>
            <person name="Banfield J.F."/>
        </authorList>
    </citation>
    <scope>NUCLEOTIDE SEQUENCE [LARGE SCALE GENOMIC DNA]</scope>
    <source>
        <strain evidence="10">HGW-Actinobacteria-3</strain>
    </source>
</reference>
<dbReference type="PANTHER" id="PTHR10683:SF36">
    <property type="entry name" value="TRANSALDOLASE"/>
    <property type="match status" value="1"/>
</dbReference>
<dbReference type="AlphaFoldDB" id="A0A2N3G557"/>
<dbReference type="EC" id="2.2.1.2" evidence="9"/>
<evidence type="ECO:0000256" key="4">
    <source>
        <dbReference type="ARBA" id="ARBA00022490"/>
    </source>
</evidence>
<dbReference type="HAMAP" id="MF_00494">
    <property type="entry name" value="Transaldolase_3b"/>
    <property type="match status" value="1"/>
</dbReference>
<dbReference type="EMBL" id="PHEX01000049">
    <property type="protein sequence ID" value="PKQ27855.1"/>
    <property type="molecule type" value="Genomic_DNA"/>
</dbReference>
<comment type="caution">
    <text evidence="10">The sequence shown here is derived from an EMBL/GenBank/DDBJ whole genome shotgun (WGS) entry which is preliminary data.</text>
</comment>
<evidence type="ECO:0000256" key="2">
    <source>
        <dbReference type="ARBA" id="ARBA00004857"/>
    </source>
</evidence>
<evidence type="ECO:0000313" key="11">
    <source>
        <dbReference type="Proteomes" id="UP000233654"/>
    </source>
</evidence>
<gene>
    <name evidence="10" type="primary">fsa</name>
    <name evidence="9" type="synonym">tal</name>
    <name evidence="10" type="ORF">CVT63_05870</name>
</gene>
<evidence type="ECO:0000256" key="8">
    <source>
        <dbReference type="ARBA" id="ARBA00048810"/>
    </source>
</evidence>
<name>A0A2N3G557_9ACTN</name>
<comment type="catalytic activity">
    <reaction evidence="8 9">
        <text>D-sedoheptulose 7-phosphate + D-glyceraldehyde 3-phosphate = D-erythrose 4-phosphate + beta-D-fructose 6-phosphate</text>
        <dbReference type="Rhea" id="RHEA:17053"/>
        <dbReference type="ChEBI" id="CHEBI:16897"/>
        <dbReference type="ChEBI" id="CHEBI:57483"/>
        <dbReference type="ChEBI" id="CHEBI:57634"/>
        <dbReference type="ChEBI" id="CHEBI:59776"/>
        <dbReference type="EC" id="2.2.1.2"/>
    </reaction>
</comment>
<dbReference type="InterPro" id="IPR022999">
    <property type="entry name" value="Transaldolase_3B"/>
</dbReference>
<dbReference type="CDD" id="cd00956">
    <property type="entry name" value="Transaldolase_FSA"/>
    <property type="match status" value="1"/>
</dbReference>
<comment type="similarity">
    <text evidence="3 9">Belongs to the transaldolase family. Type 3B subfamily.</text>
</comment>
<protein>
    <recommendedName>
        <fullName evidence="9">Probable transaldolase</fullName>
        <ecNumber evidence="9">2.2.1.2</ecNumber>
    </recommendedName>
</protein>
<proteinExistence type="inferred from homology"/>
<dbReference type="Pfam" id="PF00923">
    <property type="entry name" value="TAL_FSA"/>
    <property type="match status" value="1"/>
</dbReference>
<evidence type="ECO:0000313" key="10">
    <source>
        <dbReference type="EMBL" id="PKQ27855.1"/>
    </source>
</evidence>
<comment type="subcellular location">
    <subcellularLocation>
        <location evidence="1 9">Cytoplasm</location>
    </subcellularLocation>
</comment>
<keyword evidence="7 9" id="KW-0704">Schiff base</keyword>
<dbReference type="UniPathway" id="UPA00115">
    <property type="reaction ID" value="UER00414"/>
</dbReference>
<dbReference type="InterPro" id="IPR001585">
    <property type="entry name" value="TAL/FSA"/>
</dbReference>
<dbReference type="GO" id="GO:0005975">
    <property type="term" value="P:carbohydrate metabolic process"/>
    <property type="evidence" value="ECO:0007669"/>
    <property type="project" value="InterPro"/>
</dbReference>
<keyword evidence="5 9" id="KW-0808">Transferase</keyword>
<evidence type="ECO:0000256" key="1">
    <source>
        <dbReference type="ARBA" id="ARBA00004496"/>
    </source>
</evidence>
<organism evidence="10 11">
    <name type="scientific">Candidatus Anoxymicrobium japonicum</name>
    <dbReference type="NCBI Taxonomy" id="2013648"/>
    <lineage>
        <taxon>Bacteria</taxon>
        <taxon>Bacillati</taxon>
        <taxon>Actinomycetota</taxon>
        <taxon>Candidatus Geothermincolia</taxon>
        <taxon>Candidatus Geothermincolales</taxon>
        <taxon>Candidatus Anoxymicrobiaceae</taxon>
        <taxon>Candidatus Anoxymicrobium</taxon>
    </lineage>
</organism>
<evidence type="ECO:0000256" key="5">
    <source>
        <dbReference type="ARBA" id="ARBA00022679"/>
    </source>
</evidence>
<dbReference type="InterPro" id="IPR013785">
    <property type="entry name" value="Aldolase_TIM"/>
</dbReference>
<evidence type="ECO:0000256" key="9">
    <source>
        <dbReference type="HAMAP-Rule" id="MF_00494"/>
    </source>
</evidence>
<dbReference type="InterPro" id="IPR018225">
    <property type="entry name" value="Transaldolase_AS"/>
</dbReference>
<accession>A0A2N3G557</accession>
<dbReference type="InterPro" id="IPR004731">
    <property type="entry name" value="Transaldolase_3B/F6P_aldolase"/>
</dbReference>
<dbReference type="Proteomes" id="UP000233654">
    <property type="component" value="Unassembled WGS sequence"/>
</dbReference>
<dbReference type="GO" id="GO:0006098">
    <property type="term" value="P:pentose-phosphate shunt"/>
    <property type="evidence" value="ECO:0007669"/>
    <property type="project" value="UniProtKB-UniRule"/>
</dbReference>
<keyword evidence="4 9" id="KW-0963">Cytoplasm</keyword>
<sequence length="215" mass="23207">MKLFIDTANVEHIREINDWGVLDGVTTNPSLASRENRNYRECVAEITSIVAGPVSAEAVSMETAGMIVEARELAAIADNVNVKIPMCLEGLKAIKALSAEDIKTNCTLIFSANQALLAAAAGASFVSPFLGRLDDAGNDGMETLSEIMKIYENYGVATEVISASLRHPRHVIDSALAGAHIATIPYDTFKKMACHPLTDIGIEKFLADWEKIKDL</sequence>
<dbReference type="FunFam" id="3.20.20.70:FF:000018">
    <property type="entry name" value="Probable transaldolase"/>
    <property type="match status" value="1"/>
</dbReference>
<dbReference type="GO" id="GO:0016832">
    <property type="term" value="F:aldehyde-lyase activity"/>
    <property type="evidence" value="ECO:0007669"/>
    <property type="project" value="InterPro"/>
</dbReference>
<feature type="active site" description="Schiff-base intermediate with substrate" evidence="9">
    <location>
        <position position="83"/>
    </location>
</feature>
<comment type="pathway">
    <text evidence="2 9">Carbohydrate degradation; pentose phosphate pathway; D-glyceraldehyde 3-phosphate and beta-D-fructose 6-phosphate from D-ribose 5-phosphate and D-xylulose 5-phosphate (non-oxidative stage): step 2/3.</text>
</comment>
<dbReference type="PROSITE" id="PS00958">
    <property type="entry name" value="TRANSALDOLASE_2"/>
    <property type="match status" value="1"/>
</dbReference>
<evidence type="ECO:0000256" key="3">
    <source>
        <dbReference type="ARBA" id="ARBA00005740"/>
    </source>
</evidence>
<keyword evidence="6 9" id="KW-0570">Pentose shunt</keyword>
<evidence type="ECO:0000256" key="7">
    <source>
        <dbReference type="ARBA" id="ARBA00023270"/>
    </source>
</evidence>
<dbReference type="SUPFAM" id="SSF51569">
    <property type="entry name" value="Aldolase"/>
    <property type="match status" value="1"/>
</dbReference>
<dbReference type="GO" id="GO:0004801">
    <property type="term" value="F:transaldolase activity"/>
    <property type="evidence" value="ECO:0007669"/>
    <property type="project" value="UniProtKB-UniRule"/>
</dbReference>
<dbReference type="NCBIfam" id="TIGR00875">
    <property type="entry name" value="fsa_talC_mipB"/>
    <property type="match status" value="1"/>
</dbReference>
<dbReference type="GO" id="GO:0005737">
    <property type="term" value="C:cytoplasm"/>
    <property type="evidence" value="ECO:0007669"/>
    <property type="project" value="UniProtKB-SubCell"/>
</dbReference>
<dbReference type="InterPro" id="IPR033919">
    <property type="entry name" value="TSA/FSA_arc/bac"/>
</dbReference>
<evidence type="ECO:0000256" key="6">
    <source>
        <dbReference type="ARBA" id="ARBA00023126"/>
    </source>
</evidence>